<dbReference type="SUPFAM" id="SSF47170">
    <property type="entry name" value="Aspartate receptor, ligand-binding domain"/>
    <property type="match status" value="1"/>
</dbReference>
<evidence type="ECO:0000313" key="1">
    <source>
        <dbReference type="EMBL" id="NWC13994.1"/>
    </source>
</evidence>
<dbReference type="InterPro" id="IPR035440">
    <property type="entry name" value="4HB_MCP_dom_sf"/>
</dbReference>
<comment type="caution">
    <text evidence="1">The sequence shown here is derived from an EMBL/GenBank/DDBJ whole genome shotgun (WGS) entry which is preliminary data.</text>
</comment>
<dbReference type="EMBL" id="JACAQE010000002">
    <property type="protein sequence ID" value="NWC13994.1"/>
    <property type="molecule type" value="Genomic_DNA"/>
</dbReference>
<protein>
    <submittedName>
        <fullName evidence="1">DUF3829 domain-containing protein</fullName>
    </submittedName>
</protein>
<dbReference type="Pfam" id="PF12889">
    <property type="entry name" value="DUF3829"/>
    <property type="match status" value="1"/>
</dbReference>
<organism evidence="1 2">
    <name type="scientific">Pseudomonas gingeri</name>
    <dbReference type="NCBI Taxonomy" id="117681"/>
    <lineage>
        <taxon>Bacteria</taxon>
        <taxon>Pseudomonadati</taxon>
        <taxon>Pseudomonadota</taxon>
        <taxon>Gammaproteobacteria</taxon>
        <taxon>Pseudomonadales</taxon>
        <taxon>Pseudomonadaceae</taxon>
        <taxon>Pseudomonas</taxon>
    </lineage>
</organism>
<sequence length="318" mass="36628">MDKRWFLTFGVVLICLIYVAVGTEQQQSRFGLWLDRHSSEEIAEASALRPLIRCINVADVPWRLDRAATTSTAAASDAHDDFPYLQRQDADAIRRDFCKPGIVFKASMFPGTRQMEPVVNRYTSAFNDVLMRHQALQRYSPASALLAMKFHDKYYDGKIEAFLAASNTLRPELEALDLDLRPRQLEQLEQRLGRDQHWYLLNYMIQARQTVNRLDEAAASRQLDLPLLGAASEALRQARQAGETYRDSLPANRRRGPVHDLWALLEQPAQHYQSALEQLAADWRNHAEPRVLSDDFWNVTHRYDVLLALYNKQADLDF</sequence>
<accession>A0A7Y8CCM7</accession>
<reference evidence="1 2" key="1">
    <citation type="submission" date="2020-04" db="EMBL/GenBank/DDBJ databases">
        <title>Molecular characterization of pseudomonads from Agaricus bisporus reveal novel blotch 2 pathogens in Western Europe.</title>
        <authorList>
            <person name="Taparia T."/>
            <person name="Krijger M."/>
            <person name="Haynes E."/>
            <person name="Elpinstone J.G."/>
            <person name="Noble R."/>
            <person name="Van Der Wolf J."/>
        </authorList>
    </citation>
    <scope>NUCLEOTIDE SEQUENCE [LARGE SCALE GENOMIC DNA]</scope>
    <source>
        <strain evidence="1 2">IPO3738</strain>
    </source>
</reference>
<evidence type="ECO:0000313" key="2">
    <source>
        <dbReference type="Proteomes" id="UP000517547"/>
    </source>
</evidence>
<dbReference type="RefSeq" id="WP_017129730.1">
    <property type="nucleotide sequence ID" value="NZ_JACAQE010000002.1"/>
</dbReference>
<proteinExistence type="predicted"/>
<dbReference type="Proteomes" id="UP000517547">
    <property type="component" value="Unassembled WGS sequence"/>
</dbReference>
<dbReference type="AlphaFoldDB" id="A0A7Y8CCM7"/>
<dbReference type="InterPro" id="IPR024291">
    <property type="entry name" value="DUF3829"/>
</dbReference>
<name>A0A7Y8CCM7_9PSED</name>
<gene>
    <name evidence="1" type="ORF">HX845_10090</name>
</gene>